<evidence type="ECO:0000259" key="3">
    <source>
        <dbReference type="Pfam" id="PF25876"/>
    </source>
</evidence>
<dbReference type="InterPro" id="IPR006143">
    <property type="entry name" value="RND_pump_MFP"/>
</dbReference>
<evidence type="ECO:0000259" key="5">
    <source>
        <dbReference type="Pfam" id="PF25954"/>
    </source>
</evidence>
<evidence type="ECO:0000313" key="7">
    <source>
        <dbReference type="Proteomes" id="UP000824112"/>
    </source>
</evidence>
<dbReference type="EMBL" id="DVNA01000075">
    <property type="protein sequence ID" value="HIU54823.1"/>
    <property type="molecule type" value="Genomic_DNA"/>
</dbReference>
<dbReference type="PANTHER" id="PTHR30158:SF10">
    <property type="entry name" value="CATION EFFLUX PUMP"/>
    <property type="match status" value="1"/>
</dbReference>
<gene>
    <name evidence="6" type="ORF">IAB03_03330</name>
</gene>
<dbReference type="GO" id="GO:0030313">
    <property type="term" value="C:cell envelope"/>
    <property type="evidence" value="ECO:0007669"/>
    <property type="project" value="UniProtKB-SubCell"/>
</dbReference>
<comment type="similarity">
    <text evidence="1">Belongs to the membrane fusion protein (MFP) (TC 8.A.1) family.</text>
</comment>
<dbReference type="Proteomes" id="UP000824112">
    <property type="component" value="Unassembled WGS sequence"/>
</dbReference>
<dbReference type="GO" id="GO:0005886">
    <property type="term" value="C:plasma membrane"/>
    <property type="evidence" value="ECO:0007669"/>
    <property type="project" value="TreeGrafter"/>
</dbReference>
<dbReference type="Pfam" id="PF25876">
    <property type="entry name" value="HH_MFP_RND"/>
    <property type="match status" value="1"/>
</dbReference>
<dbReference type="Pfam" id="PF25954">
    <property type="entry name" value="Beta-barrel_RND_2"/>
    <property type="match status" value="1"/>
</dbReference>
<dbReference type="SUPFAM" id="SSF111369">
    <property type="entry name" value="HlyD-like secretion proteins"/>
    <property type="match status" value="1"/>
</dbReference>
<dbReference type="AlphaFoldDB" id="A0A9D1M6J4"/>
<dbReference type="InterPro" id="IPR058792">
    <property type="entry name" value="Beta-barrel_RND_2"/>
</dbReference>
<dbReference type="InterPro" id="IPR058624">
    <property type="entry name" value="MdtA-like_HH"/>
</dbReference>
<feature type="domain" description="CusB-like beta-barrel" evidence="5">
    <location>
        <begin position="246"/>
        <end position="287"/>
    </location>
</feature>
<protein>
    <submittedName>
        <fullName evidence="6">Efflux RND transporter periplasmic adaptor subunit</fullName>
    </submittedName>
</protein>
<keyword evidence="2" id="KW-0175">Coiled coil</keyword>
<dbReference type="InterPro" id="IPR058625">
    <property type="entry name" value="MdtA-like_BSH"/>
</dbReference>
<dbReference type="Gene3D" id="2.40.420.20">
    <property type="match status" value="1"/>
</dbReference>
<evidence type="ECO:0000256" key="2">
    <source>
        <dbReference type="SAM" id="Coils"/>
    </source>
</evidence>
<dbReference type="Gene3D" id="1.10.287.470">
    <property type="entry name" value="Helix hairpin bin"/>
    <property type="match status" value="1"/>
</dbReference>
<organism evidence="6 7">
    <name type="scientific">Candidatus Gallibacteroides avistercoris</name>
    <dbReference type="NCBI Taxonomy" id="2840833"/>
    <lineage>
        <taxon>Bacteria</taxon>
        <taxon>Pseudomonadati</taxon>
        <taxon>Bacteroidota</taxon>
        <taxon>Bacteroidia</taxon>
        <taxon>Bacteroidales</taxon>
        <taxon>Bacteroidaceae</taxon>
        <taxon>Bacteroidaceae incertae sedis</taxon>
        <taxon>Candidatus Gallibacteroides</taxon>
    </lineage>
</organism>
<evidence type="ECO:0000259" key="4">
    <source>
        <dbReference type="Pfam" id="PF25917"/>
    </source>
</evidence>
<reference evidence="6" key="1">
    <citation type="submission" date="2020-10" db="EMBL/GenBank/DDBJ databases">
        <authorList>
            <person name="Gilroy R."/>
        </authorList>
    </citation>
    <scope>NUCLEOTIDE SEQUENCE</scope>
    <source>
        <strain evidence="6">CHK158-818</strain>
    </source>
</reference>
<dbReference type="GO" id="GO:0046677">
    <property type="term" value="P:response to antibiotic"/>
    <property type="evidence" value="ECO:0007669"/>
    <property type="project" value="TreeGrafter"/>
</dbReference>
<name>A0A9D1M6J4_9BACT</name>
<dbReference type="Gene3D" id="2.40.30.170">
    <property type="match status" value="1"/>
</dbReference>
<reference evidence="6" key="2">
    <citation type="journal article" date="2021" name="PeerJ">
        <title>Extensive microbial diversity within the chicken gut microbiome revealed by metagenomics and culture.</title>
        <authorList>
            <person name="Gilroy R."/>
            <person name="Ravi A."/>
            <person name="Getino M."/>
            <person name="Pursley I."/>
            <person name="Horton D.L."/>
            <person name="Alikhan N.F."/>
            <person name="Baker D."/>
            <person name="Gharbi K."/>
            <person name="Hall N."/>
            <person name="Watson M."/>
            <person name="Adriaenssens E.M."/>
            <person name="Foster-Nyarko E."/>
            <person name="Jarju S."/>
            <person name="Secka A."/>
            <person name="Antonio M."/>
            <person name="Oren A."/>
            <person name="Chaudhuri R.R."/>
            <person name="La Ragione R."/>
            <person name="Hildebrand F."/>
            <person name="Pallen M.J."/>
        </authorList>
    </citation>
    <scope>NUCLEOTIDE SEQUENCE</scope>
    <source>
        <strain evidence="6">CHK158-818</strain>
    </source>
</reference>
<dbReference type="NCBIfam" id="TIGR01730">
    <property type="entry name" value="RND_mfp"/>
    <property type="match status" value="1"/>
</dbReference>
<feature type="domain" description="Multidrug resistance protein MdtA-like barrel-sandwich hybrid" evidence="4">
    <location>
        <begin position="63"/>
        <end position="199"/>
    </location>
</feature>
<proteinExistence type="inferred from homology"/>
<accession>A0A9D1M6J4</accession>
<feature type="domain" description="Multidrug resistance protein MdtA-like alpha-helical hairpin" evidence="3">
    <location>
        <begin position="104"/>
        <end position="171"/>
    </location>
</feature>
<dbReference type="Gene3D" id="2.40.50.100">
    <property type="match status" value="1"/>
</dbReference>
<dbReference type="PANTHER" id="PTHR30158">
    <property type="entry name" value="ACRA/E-RELATED COMPONENT OF DRUG EFFLUX TRANSPORTER"/>
    <property type="match status" value="1"/>
</dbReference>
<dbReference type="Pfam" id="PF25917">
    <property type="entry name" value="BSH_RND"/>
    <property type="match status" value="1"/>
</dbReference>
<feature type="coiled-coil region" evidence="2">
    <location>
        <begin position="141"/>
        <end position="168"/>
    </location>
</feature>
<evidence type="ECO:0000256" key="1">
    <source>
        <dbReference type="ARBA" id="ARBA00009477"/>
    </source>
</evidence>
<comment type="caution">
    <text evidence="6">The sequence shown here is derived from an EMBL/GenBank/DDBJ whole genome shotgun (WGS) entry which is preliminary data.</text>
</comment>
<dbReference type="GO" id="GO:0022857">
    <property type="term" value="F:transmembrane transporter activity"/>
    <property type="evidence" value="ECO:0007669"/>
    <property type="project" value="InterPro"/>
</dbReference>
<evidence type="ECO:0000313" key="6">
    <source>
        <dbReference type="EMBL" id="HIU54823.1"/>
    </source>
</evidence>
<sequence>MIPFSSVKYWAGCIVFCSAVWVSCHRNSAPASVSAPSVRVTKPVVKNIVLYKVYPGYLSSEQSVDLVARVNGYLEQILYSPGAFVKEGQMLFVIEPSLYQEAVVQAEAALKTAQAQLYYATNNFDRMKEAAKSDAVSQIELIQSESNLDQAKADVKNAEAQLATARKNLSYCYIRAPFSGHISRNMYDVGAYINGAAQAVQLASLYKDAKMYAYFNIEDNQYLQMKKNNLPESVEIYTRGNLSSGYFGTLNYVSPNIELSTGTLNLRAEVDNPNGELKSGLYVTVKLPYDERESAVLVRDASVGTDQAGKFLYVVGDSSIVRYRHIETGQIVDDSLRLVIKGLSPDEMYVTSALLKVHDGMVISPVLSK</sequence>